<dbReference type="STRING" id="49012.A0A0F7RVC2"/>
<organism evidence="2 3">
    <name type="scientific">Sporisorium scitamineum</name>
    <dbReference type="NCBI Taxonomy" id="49012"/>
    <lineage>
        <taxon>Eukaryota</taxon>
        <taxon>Fungi</taxon>
        <taxon>Dikarya</taxon>
        <taxon>Basidiomycota</taxon>
        <taxon>Ustilaginomycotina</taxon>
        <taxon>Ustilaginomycetes</taxon>
        <taxon>Ustilaginales</taxon>
        <taxon>Ustilaginaceae</taxon>
        <taxon>Sporisorium</taxon>
    </lineage>
</organism>
<gene>
    <name evidence="2" type="primary">SSCI12270.1</name>
</gene>
<feature type="region of interest" description="Disordered" evidence="1">
    <location>
        <begin position="1"/>
        <end position="24"/>
    </location>
</feature>
<accession>A0A0F7RVC2</accession>
<feature type="compositionally biased region" description="Low complexity" evidence="1">
    <location>
        <begin position="1"/>
        <end position="22"/>
    </location>
</feature>
<evidence type="ECO:0000256" key="1">
    <source>
        <dbReference type="SAM" id="MobiDB-lite"/>
    </source>
</evidence>
<sequence length="138" mass="13116">MSDSNSTQGSSSASATSPPISGAVPAQTDIQTLQAAFSAHPALAYAVHQAAEKFPAFFAQNPLGATASVAAAAGIHNPFGAGFGVNGSTTTGGNEDGASGGNGPEEIPVDIAGGVGTPSNLGGDSAMLDLAATPGGFG</sequence>
<dbReference type="AlphaFoldDB" id="A0A0F7RVC2"/>
<name>A0A0F7RVC2_9BASI</name>
<proteinExistence type="predicted"/>
<feature type="region of interest" description="Disordered" evidence="1">
    <location>
        <begin position="86"/>
        <end position="107"/>
    </location>
</feature>
<dbReference type="EMBL" id="CCFA01000629">
    <property type="protein sequence ID" value="CDR99039.1"/>
    <property type="molecule type" value="Genomic_DNA"/>
</dbReference>
<evidence type="ECO:0000313" key="3">
    <source>
        <dbReference type="Proteomes" id="UP000242770"/>
    </source>
</evidence>
<keyword evidence="3" id="KW-1185">Reference proteome</keyword>
<protein>
    <submittedName>
        <fullName evidence="2">Uncharacterized protein</fullName>
    </submittedName>
</protein>
<dbReference type="Proteomes" id="UP000242770">
    <property type="component" value="Unassembled WGS sequence"/>
</dbReference>
<feature type="compositionally biased region" description="Gly residues" evidence="1">
    <location>
        <begin position="94"/>
        <end position="103"/>
    </location>
</feature>
<evidence type="ECO:0000313" key="2">
    <source>
        <dbReference type="EMBL" id="CDR99039.1"/>
    </source>
</evidence>
<reference evidence="3" key="1">
    <citation type="submission" date="2014-06" db="EMBL/GenBank/DDBJ databases">
        <authorList>
            <person name="Berkman P.J."/>
        </authorList>
    </citation>
    <scope>NUCLEOTIDE SEQUENCE [LARGE SCALE GENOMIC DNA]</scope>
</reference>